<accession>A0A5C1QN30</accession>
<feature type="coiled-coil region" evidence="1">
    <location>
        <begin position="50"/>
        <end position="100"/>
    </location>
</feature>
<organism evidence="2 3">
    <name type="scientific">Oceanispirochaeta crateris</name>
    <dbReference type="NCBI Taxonomy" id="2518645"/>
    <lineage>
        <taxon>Bacteria</taxon>
        <taxon>Pseudomonadati</taxon>
        <taxon>Spirochaetota</taxon>
        <taxon>Spirochaetia</taxon>
        <taxon>Spirochaetales</taxon>
        <taxon>Spirochaetaceae</taxon>
        <taxon>Oceanispirochaeta</taxon>
    </lineage>
</organism>
<keyword evidence="3" id="KW-1185">Reference proteome</keyword>
<dbReference type="KEGG" id="ock:EXM22_13390"/>
<dbReference type="EMBL" id="CP036150">
    <property type="protein sequence ID" value="QEN08937.1"/>
    <property type="molecule type" value="Genomic_DNA"/>
</dbReference>
<name>A0A5C1QN30_9SPIO</name>
<evidence type="ECO:0000313" key="2">
    <source>
        <dbReference type="EMBL" id="QEN08937.1"/>
    </source>
</evidence>
<dbReference type="RefSeq" id="WP_149487016.1">
    <property type="nucleotide sequence ID" value="NZ_CP036150.1"/>
</dbReference>
<gene>
    <name evidence="2" type="ORF">EXM22_13390</name>
</gene>
<proteinExistence type="predicted"/>
<dbReference type="AlphaFoldDB" id="A0A5C1QN30"/>
<keyword evidence="1" id="KW-0175">Coiled coil</keyword>
<reference evidence="2 3" key="1">
    <citation type="submission" date="2019-02" db="EMBL/GenBank/DDBJ databases">
        <title>Complete Genome Sequence and Methylome Analysis of free living Spirochaetas.</title>
        <authorList>
            <person name="Fomenkov A."/>
            <person name="Dubinina G."/>
            <person name="Leshcheva N."/>
            <person name="Mikheeva N."/>
            <person name="Grabovich M."/>
            <person name="Vincze T."/>
            <person name="Roberts R.J."/>
        </authorList>
    </citation>
    <scope>NUCLEOTIDE SEQUENCE [LARGE SCALE GENOMIC DNA]</scope>
    <source>
        <strain evidence="2 3">K2</strain>
    </source>
</reference>
<dbReference type="Proteomes" id="UP000324209">
    <property type="component" value="Chromosome"/>
</dbReference>
<sequence>MIDWKKMKADISKGIKDGFENVKDGAETVGKKAEELTTEGQRKINVFNHKKRIQEKIEELGAEIYNAEKLTPGAINHEPSMAIFAKIESLSAELKELEKKK</sequence>
<evidence type="ECO:0000256" key="1">
    <source>
        <dbReference type="SAM" id="Coils"/>
    </source>
</evidence>
<protein>
    <submittedName>
        <fullName evidence="2">Uncharacterized protein</fullName>
    </submittedName>
</protein>
<evidence type="ECO:0000313" key="3">
    <source>
        <dbReference type="Proteomes" id="UP000324209"/>
    </source>
</evidence>